<feature type="domain" description="ASPIC/UnbV" evidence="9">
    <location>
        <begin position="1243"/>
        <end position="1311"/>
    </location>
</feature>
<protein>
    <submittedName>
        <fullName evidence="10">Alkaline phosphatase</fullName>
        <ecNumber evidence="10">3.1.3.1</ecNumber>
    </submittedName>
</protein>
<evidence type="ECO:0000259" key="9">
    <source>
        <dbReference type="Pfam" id="PF07593"/>
    </source>
</evidence>
<feature type="transmembrane region" description="Helical" evidence="8">
    <location>
        <begin position="299"/>
        <end position="326"/>
    </location>
</feature>
<keyword evidence="5" id="KW-0732">Signal</keyword>
<evidence type="ECO:0000256" key="5">
    <source>
        <dbReference type="ARBA" id="ARBA00022729"/>
    </source>
</evidence>
<feature type="transmembrane region" description="Helical" evidence="8">
    <location>
        <begin position="261"/>
        <end position="287"/>
    </location>
</feature>
<evidence type="ECO:0000256" key="6">
    <source>
        <dbReference type="ARBA" id="ARBA00022989"/>
    </source>
</evidence>
<comment type="similarity">
    <text evidence="2">Belongs to the UPF0718 family.</text>
</comment>
<dbReference type="GO" id="GO:0005886">
    <property type="term" value="C:plasma membrane"/>
    <property type="evidence" value="ECO:0007669"/>
    <property type="project" value="UniProtKB-SubCell"/>
</dbReference>
<keyword evidence="10" id="KW-0378">Hydrolase</keyword>
<comment type="subcellular location">
    <subcellularLocation>
        <location evidence="1">Cell membrane</location>
        <topology evidence="1">Multi-pass membrane protein</topology>
    </subcellularLocation>
</comment>
<dbReference type="InterPro" id="IPR027039">
    <property type="entry name" value="Crtac1"/>
</dbReference>
<keyword evidence="6 8" id="KW-1133">Transmembrane helix</keyword>
<evidence type="ECO:0000256" key="8">
    <source>
        <dbReference type="SAM" id="Phobius"/>
    </source>
</evidence>
<dbReference type="InterPro" id="IPR005524">
    <property type="entry name" value="DUF318"/>
</dbReference>
<feature type="transmembrane region" description="Helical" evidence="8">
    <location>
        <begin position="20"/>
        <end position="37"/>
    </location>
</feature>
<dbReference type="GO" id="GO:0004035">
    <property type="term" value="F:alkaline phosphatase activity"/>
    <property type="evidence" value="ECO:0007669"/>
    <property type="project" value="UniProtKB-EC"/>
</dbReference>
<feature type="transmembrane region" description="Helical" evidence="8">
    <location>
        <begin position="159"/>
        <end position="180"/>
    </location>
</feature>
<dbReference type="EC" id="3.1.3.1" evidence="10"/>
<dbReference type="PANTHER" id="PTHR16026:SF0">
    <property type="entry name" value="CARTILAGE ACIDIC PROTEIN 1"/>
    <property type="match status" value="1"/>
</dbReference>
<proteinExistence type="inferred from homology"/>
<evidence type="ECO:0000256" key="7">
    <source>
        <dbReference type="ARBA" id="ARBA00023136"/>
    </source>
</evidence>
<dbReference type="InterPro" id="IPR013517">
    <property type="entry name" value="FG-GAP"/>
</dbReference>
<dbReference type="Pfam" id="PF03773">
    <property type="entry name" value="ArsP_1"/>
    <property type="match status" value="1"/>
</dbReference>
<keyword evidence="3" id="KW-1003">Cell membrane</keyword>
<evidence type="ECO:0000256" key="2">
    <source>
        <dbReference type="ARBA" id="ARBA00006386"/>
    </source>
</evidence>
<accession>A0A3B0Y3Q8</accession>
<dbReference type="EMBL" id="UOFI01000185">
    <property type="protein sequence ID" value="VAW70012.1"/>
    <property type="molecule type" value="Genomic_DNA"/>
</dbReference>
<dbReference type="InterPro" id="IPR011519">
    <property type="entry name" value="UnbV_ASPIC"/>
</dbReference>
<evidence type="ECO:0000256" key="1">
    <source>
        <dbReference type="ARBA" id="ARBA00004651"/>
    </source>
</evidence>
<dbReference type="Pfam" id="PF13517">
    <property type="entry name" value="FG-GAP_3"/>
    <property type="match status" value="2"/>
</dbReference>
<feature type="transmembrane region" description="Helical" evidence="8">
    <location>
        <begin position="122"/>
        <end position="147"/>
    </location>
</feature>
<feature type="transmembrane region" description="Helical" evidence="8">
    <location>
        <begin position="361"/>
        <end position="383"/>
    </location>
</feature>
<evidence type="ECO:0000256" key="4">
    <source>
        <dbReference type="ARBA" id="ARBA00022692"/>
    </source>
</evidence>
<reference evidence="10" key="1">
    <citation type="submission" date="2018-06" db="EMBL/GenBank/DDBJ databases">
        <authorList>
            <person name="Zhirakovskaya E."/>
        </authorList>
    </citation>
    <scope>NUCLEOTIDE SEQUENCE</scope>
</reference>
<keyword evidence="7 8" id="KW-0472">Membrane</keyword>
<organism evidence="10">
    <name type="scientific">hydrothermal vent metagenome</name>
    <dbReference type="NCBI Taxonomy" id="652676"/>
    <lineage>
        <taxon>unclassified sequences</taxon>
        <taxon>metagenomes</taxon>
        <taxon>ecological metagenomes</taxon>
    </lineage>
</organism>
<dbReference type="InterPro" id="IPR028994">
    <property type="entry name" value="Integrin_alpha_N"/>
</dbReference>
<sequence>MKHYPLINLNSRQSILKNRAFWLSLLMLIIITTTFWTQSRVPALNEKAQMGDRINISAIAFDSILAVHESQPLYERTYKSSINWAYTNWKGMTFGFLLAATFITLLQTLPKARTKKNHFLNSLLGLVMGTPLGVCVNCATPIAQGMIQGGARLETSLSLLLSSPTLNPIVLTIAISLLPLHMVIIKVILSVFFILIIIPFLVRYHMRHSANKNPTNIENTTEIEKNTHLLIPEDNENEAQTSQQSWLSAFKFTAISILKNLIYIIKITLPLMILAGLLGSLLIQALPSGSLSELTTSPLNLLIMAAIGVFLPVPIAFDILIINILFMSGLDAGLAASLLFSLGIFSIYPALIIAKTQSLKLSLLITACVIIFAIIAGISTSLISQKINLDAKKSIEIGLKNKHQKISYDTVFSTCMSFDNISTKKSCLQAFLSSSSFSSTHPEACELKKPENINHDSSLAAIKICKQIITFTNTKKQAISENNIGICNQLKPDNLIDECKTNFIRSRSLEYTSLDPCLQIKNTTRQRYCRSYVLADRMSLKSTETCNLKLSENMHRQCIDNLNAHITSELGEIKKCNVLNTNNAKEICRSTVVSLKISNLEDYSVCEQLKSPSEIKHCSDLVILQKSLHKKDPSSCATLTNKRLREHCLISAAIRQAESTIELTNLASFKNTAHENKTAEGNQHTEKDYTITAAPKLDWIEIYNNKNISISYVDHFKRNIKKGTIFNKSPGNQYGLKSAWRFDLTDFMEPFMYGKGIASGDFNNDGWPDLAFASSNGIELYSNTGSQKNRRQFQHTASINLDDTPLNSFIVTFVDIDNDGWQDLFVSAYAGDNIFFKNNAGHFSSDSTHRLKNSASIVSLAAGFSDWNKDGFLDLSLGNWSYGAEGAFIPEKSQNIWYENNAMKFSSFSPSKLLGEPLGETLSILMSDLNNDNAVDMIIGNDRKYPDILYYGHNQERFEQITKSMNYLTETSLNTMSYDSADFNNDLLLDIFSTDMSIAPGSNRHYCESLNTTSDKSRCNWLLQANKAVESLDVGWCALQENKKRSECYTAMAIKLAKRDKNTDLCDKVSASFTAKAQLCRNITHSIKDIKIHNENQQLQQKESNKLLINAGGNHFVDATDSMQVSNSYWSWTGKAADLDNDQWQDIYIGNGLGFGEHDKNIHSNVFYHNQKGRHFKRAELEFGLADYTNTPSYTYVDFDLDGDIDIISSGVMSSPSVFINQGTLANSISFALRDTVANKFCIGCKIIIYYDDAKKSQIRELKLSGGFMSYDDPIAYFGLSDYKHIDHLEIIWSDGKSAQINKPLAANRRYKITRQTN</sequence>
<dbReference type="PANTHER" id="PTHR16026">
    <property type="entry name" value="CARTILAGE ACIDIC PROTEIN 1"/>
    <property type="match status" value="1"/>
</dbReference>
<name>A0A3B0Y3Q8_9ZZZZ</name>
<feature type="transmembrane region" description="Helical" evidence="8">
    <location>
        <begin position="332"/>
        <end position="354"/>
    </location>
</feature>
<dbReference type="SUPFAM" id="SSF69318">
    <property type="entry name" value="Integrin alpha N-terminal domain"/>
    <property type="match status" value="1"/>
</dbReference>
<evidence type="ECO:0000313" key="10">
    <source>
        <dbReference type="EMBL" id="VAW70012.1"/>
    </source>
</evidence>
<feature type="transmembrane region" description="Helical" evidence="8">
    <location>
        <begin position="91"/>
        <end position="110"/>
    </location>
</feature>
<keyword evidence="4 8" id="KW-0812">Transmembrane</keyword>
<gene>
    <name evidence="10" type="ORF">MNBD_GAMMA09-1735</name>
</gene>
<dbReference type="Pfam" id="PF07593">
    <property type="entry name" value="UnbV_ASPIC"/>
    <property type="match status" value="1"/>
</dbReference>
<dbReference type="Gene3D" id="2.130.10.130">
    <property type="entry name" value="Integrin alpha, N-terminal"/>
    <property type="match status" value="1"/>
</dbReference>
<evidence type="ECO:0000256" key="3">
    <source>
        <dbReference type="ARBA" id="ARBA00022475"/>
    </source>
</evidence>
<feature type="transmembrane region" description="Helical" evidence="8">
    <location>
        <begin position="187"/>
        <end position="206"/>
    </location>
</feature>